<dbReference type="AlphaFoldDB" id="A0A084INB8"/>
<proteinExistence type="predicted"/>
<protein>
    <recommendedName>
        <fullName evidence="1">HNH nuclease domain-containing protein</fullName>
    </recommendedName>
</protein>
<keyword evidence="3" id="KW-1185">Reference proteome</keyword>
<comment type="caution">
    <text evidence="2">The sequence shown here is derived from an EMBL/GenBank/DDBJ whole genome shotgun (WGS) entry which is preliminary data.</text>
</comment>
<evidence type="ECO:0000259" key="1">
    <source>
        <dbReference type="Pfam" id="PF13391"/>
    </source>
</evidence>
<dbReference type="RefSeq" id="WP_198025079.1">
    <property type="nucleotide sequence ID" value="NZ_APNK01000006.1"/>
</dbReference>
<feature type="domain" description="HNH nuclease" evidence="1">
    <location>
        <begin position="181"/>
        <end position="234"/>
    </location>
</feature>
<dbReference type="InterPro" id="IPR003615">
    <property type="entry name" value="HNH_nuc"/>
</dbReference>
<accession>A0A084INB8</accession>
<evidence type="ECO:0000313" key="2">
    <source>
        <dbReference type="EMBL" id="KEZ78202.1"/>
    </source>
</evidence>
<sequence>MREVSPGDIVFSFVATRMHAIGIAQSFCYECPRPDEFGAIGQQWDEIGWRVDVRFKTERHPMRPKDHMATLAPRLPDRYSPLQQNGNGLQQVYLTELPFELAEELARLMGRPILDLVRGHRVAETLPETGSPNAIAIWEAELTRRIETDPSLDNTVRQTLINARRGQGLFRERVMAREKYCRVTKVDRPTHLRASHCKPWRDCVTNEERLDGENGLFLTPSIDHLFDRGFISFQDDGELVVSPVAHAQSLNKMGVPTDQRLNVGRFTDRQRYFLNFHREHVLLQRS</sequence>
<evidence type="ECO:0000313" key="3">
    <source>
        <dbReference type="Proteomes" id="UP000028302"/>
    </source>
</evidence>
<gene>
    <name evidence="2" type="ORF">C41B8_06442</name>
</gene>
<dbReference type="eggNOG" id="COG3440">
    <property type="taxonomic scope" value="Bacteria"/>
</dbReference>
<dbReference type="Pfam" id="PF13391">
    <property type="entry name" value="HNH_2"/>
    <property type="match status" value="1"/>
</dbReference>
<organism evidence="2 3">
    <name type="scientific">Salinisphaera hydrothermalis (strain C41B8)</name>
    <dbReference type="NCBI Taxonomy" id="1304275"/>
    <lineage>
        <taxon>Bacteria</taxon>
        <taxon>Pseudomonadati</taxon>
        <taxon>Pseudomonadota</taxon>
        <taxon>Gammaproteobacteria</taxon>
        <taxon>Salinisphaerales</taxon>
        <taxon>Salinisphaeraceae</taxon>
        <taxon>Salinisphaera</taxon>
    </lineage>
</organism>
<name>A0A084INB8_SALHC</name>
<reference evidence="2 3" key="1">
    <citation type="submission" date="2013-03" db="EMBL/GenBank/DDBJ databases">
        <title>Salinisphaera hydrothermalis C41B8 Genome Sequencing.</title>
        <authorList>
            <person name="Li C."/>
            <person name="Lai Q."/>
            <person name="Shao Z."/>
        </authorList>
    </citation>
    <scope>NUCLEOTIDE SEQUENCE [LARGE SCALE GENOMIC DNA]</scope>
    <source>
        <strain evidence="2 3">C41B8</strain>
    </source>
</reference>
<dbReference type="Proteomes" id="UP000028302">
    <property type="component" value="Unassembled WGS sequence"/>
</dbReference>
<dbReference type="EMBL" id="APNK01000006">
    <property type="protein sequence ID" value="KEZ78202.1"/>
    <property type="molecule type" value="Genomic_DNA"/>
</dbReference>